<comment type="similarity">
    <text evidence="2">Belongs to the peptidase S26 family. IMP2 subfamily.</text>
</comment>
<dbReference type="CDD" id="cd06530">
    <property type="entry name" value="S26_SPase_I"/>
    <property type="match status" value="1"/>
</dbReference>
<dbReference type="GO" id="GO:0006627">
    <property type="term" value="P:protein processing involved in protein targeting to mitochondrion"/>
    <property type="evidence" value="ECO:0007669"/>
    <property type="project" value="InterPro"/>
</dbReference>
<evidence type="ECO:0000256" key="3">
    <source>
        <dbReference type="ARBA" id="ARBA00022670"/>
    </source>
</evidence>
<evidence type="ECO:0000256" key="2">
    <source>
        <dbReference type="ARBA" id="ARBA00007066"/>
    </source>
</evidence>
<feature type="compositionally biased region" description="Polar residues" evidence="12">
    <location>
        <begin position="58"/>
        <end position="67"/>
    </location>
</feature>
<keyword evidence="9" id="KW-0472">Membrane</keyword>
<protein>
    <recommendedName>
        <fullName evidence="11">Mitochondrial inner membrane protease subunit</fullName>
        <ecNumber evidence="11">3.4.21.-</ecNumber>
    </recommendedName>
</protein>
<evidence type="ECO:0000256" key="10">
    <source>
        <dbReference type="PIRSR" id="PIRSR600223-1"/>
    </source>
</evidence>
<keyword evidence="4" id="KW-0812">Transmembrane</keyword>
<evidence type="ECO:0000256" key="4">
    <source>
        <dbReference type="ARBA" id="ARBA00022692"/>
    </source>
</evidence>
<evidence type="ECO:0000256" key="11">
    <source>
        <dbReference type="RuleBase" id="RU362041"/>
    </source>
</evidence>
<dbReference type="GO" id="GO:0004252">
    <property type="term" value="F:serine-type endopeptidase activity"/>
    <property type="evidence" value="ECO:0007669"/>
    <property type="project" value="InterPro"/>
</dbReference>
<evidence type="ECO:0000256" key="6">
    <source>
        <dbReference type="ARBA" id="ARBA00022801"/>
    </source>
</evidence>
<dbReference type="PANTHER" id="PTHR46041:SF2">
    <property type="entry name" value="MITOCHONDRIAL INNER MEMBRANE PROTEASE SUBUNIT 2"/>
    <property type="match status" value="1"/>
</dbReference>
<dbReference type="AlphaFoldDB" id="A0A4S2N4I5"/>
<feature type="active site" evidence="10">
    <location>
        <position position="39"/>
    </location>
</feature>
<feature type="domain" description="Peptidase S26" evidence="13">
    <location>
        <begin position="73"/>
        <end position="123"/>
    </location>
</feature>
<evidence type="ECO:0000256" key="9">
    <source>
        <dbReference type="ARBA" id="ARBA00023136"/>
    </source>
</evidence>
<dbReference type="Proteomes" id="UP000298138">
    <property type="component" value="Unassembled WGS sequence"/>
</dbReference>
<dbReference type="NCBIfam" id="TIGR02227">
    <property type="entry name" value="sigpep_I_bact"/>
    <property type="match status" value="1"/>
</dbReference>
<accession>A0A4S2N4I5</accession>
<dbReference type="Gene3D" id="2.10.109.10">
    <property type="entry name" value="Umud Fragment, subunit A"/>
    <property type="match status" value="1"/>
</dbReference>
<dbReference type="STRING" id="341454.A0A4S2N4I5"/>
<evidence type="ECO:0000259" key="13">
    <source>
        <dbReference type="Pfam" id="PF10502"/>
    </source>
</evidence>
<dbReference type="PRINTS" id="PR00727">
    <property type="entry name" value="LEADERPTASE"/>
</dbReference>
<feature type="compositionally biased region" description="Pro residues" evidence="12">
    <location>
        <begin position="45"/>
        <end position="56"/>
    </location>
</feature>
<dbReference type="GO" id="GO:0006465">
    <property type="term" value="P:signal peptide processing"/>
    <property type="evidence" value="ECO:0007669"/>
    <property type="project" value="InterPro"/>
</dbReference>
<evidence type="ECO:0000256" key="12">
    <source>
        <dbReference type="SAM" id="MobiDB-lite"/>
    </source>
</evidence>
<dbReference type="InterPro" id="IPR019533">
    <property type="entry name" value="Peptidase_S26"/>
</dbReference>
<dbReference type="InterPro" id="IPR000223">
    <property type="entry name" value="Pept_S26A_signal_pept_1"/>
</dbReference>
<dbReference type="SUPFAM" id="SSF51306">
    <property type="entry name" value="LexA/Signal peptidase"/>
    <property type="match status" value="1"/>
</dbReference>
<dbReference type="FunCoup" id="A0A4S2N4I5">
    <property type="interactions" value="348"/>
</dbReference>
<evidence type="ECO:0000256" key="5">
    <source>
        <dbReference type="ARBA" id="ARBA00022792"/>
    </source>
</evidence>
<dbReference type="GO" id="GO:0042720">
    <property type="term" value="C:mitochondrial inner membrane peptidase complex"/>
    <property type="evidence" value="ECO:0007669"/>
    <property type="project" value="InterPro"/>
</dbReference>
<dbReference type="Pfam" id="PF10502">
    <property type="entry name" value="Peptidase_S26"/>
    <property type="match status" value="1"/>
</dbReference>
<feature type="region of interest" description="Disordered" evidence="12">
    <location>
        <begin position="38"/>
        <end position="67"/>
    </location>
</feature>
<evidence type="ECO:0000256" key="7">
    <source>
        <dbReference type="ARBA" id="ARBA00022989"/>
    </source>
</evidence>
<keyword evidence="7" id="KW-1133">Transmembrane helix</keyword>
<reference evidence="14 15" key="1">
    <citation type="submission" date="2019-04" db="EMBL/GenBank/DDBJ databases">
        <title>Comparative genomics and transcriptomics to analyze fruiting body development in filamentous ascomycetes.</title>
        <authorList>
            <consortium name="DOE Joint Genome Institute"/>
            <person name="Lutkenhaus R."/>
            <person name="Traeger S."/>
            <person name="Breuer J."/>
            <person name="Kuo A."/>
            <person name="Lipzen A."/>
            <person name="Pangilinan J."/>
            <person name="Dilworth D."/>
            <person name="Sandor L."/>
            <person name="Poggeler S."/>
            <person name="Barry K."/>
            <person name="Grigoriev I.V."/>
            <person name="Nowrousian M."/>
        </authorList>
    </citation>
    <scope>NUCLEOTIDE SEQUENCE [LARGE SCALE GENOMIC DNA]</scope>
    <source>
        <strain evidence="14 15">CBS 389.68</strain>
    </source>
</reference>
<dbReference type="InterPro" id="IPR037730">
    <property type="entry name" value="IMP2"/>
</dbReference>
<organism evidence="14 15">
    <name type="scientific">Ascodesmis nigricans</name>
    <dbReference type="NCBI Taxonomy" id="341454"/>
    <lineage>
        <taxon>Eukaryota</taxon>
        <taxon>Fungi</taxon>
        <taxon>Dikarya</taxon>
        <taxon>Ascomycota</taxon>
        <taxon>Pezizomycotina</taxon>
        <taxon>Pezizomycetes</taxon>
        <taxon>Pezizales</taxon>
        <taxon>Ascodesmidaceae</taxon>
        <taxon>Ascodesmis</taxon>
    </lineage>
</organism>
<keyword evidence="6 11" id="KW-0378">Hydrolase</keyword>
<dbReference type="EC" id="3.4.21.-" evidence="11"/>
<keyword evidence="8 11" id="KW-0496">Mitochondrion</keyword>
<keyword evidence="15" id="KW-1185">Reference proteome</keyword>
<gene>
    <name evidence="14" type="ORF">EX30DRAFT_393687</name>
</gene>
<dbReference type="EMBL" id="ML220113">
    <property type="protein sequence ID" value="TGZ84169.1"/>
    <property type="molecule type" value="Genomic_DNA"/>
</dbReference>
<keyword evidence="3 11" id="KW-0645">Protease</keyword>
<evidence type="ECO:0000256" key="8">
    <source>
        <dbReference type="ARBA" id="ARBA00023128"/>
    </source>
</evidence>
<evidence type="ECO:0000256" key="1">
    <source>
        <dbReference type="ARBA" id="ARBA00004434"/>
    </source>
</evidence>
<name>A0A4S2N4I5_9PEZI</name>
<evidence type="ECO:0000313" key="15">
    <source>
        <dbReference type="Proteomes" id="UP000298138"/>
    </source>
</evidence>
<dbReference type="InterPro" id="IPR036286">
    <property type="entry name" value="LexA/Signal_pep-like_sf"/>
</dbReference>
<sequence>MPFHFRTVQKPVTTFLLTLPIIIFTKSHVIDVARVSGPSMSPTLNTPPAPRSPYPLPSTNSHTDPTTVLPSTSRDFILISKWNTAHKLRRGQIVVLRSPINPEAAVVKRVIGLEGDVVRVKTGRRLGWQRTGRGGSLYGRALMPGDLIVVPPGHCWVEGDGEISRDSNDFGAVSISCVQGRVAGRLFPSSQSGILERLDESENMIRPDAIVKRSRIEMPPVRRYVPGSFGLW</sequence>
<dbReference type="OrthoDB" id="9996127at2759"/>
<feature type="active site" evidence="10">
    <location>
        <position position="108"/>
    </location>
</feature>
<dbReference type="InParanoid" id="A0A4S2N4I5"/>
<evidence type="ECO:0000313" key="14">
    <source>
        <dbReference type="EMBL" id="TGZ84169.1"/>
    </source>
</evidence>
<dbReference type="PANTHER" id="PTHR46041">
    <property type="entry name" value="MITOCHONDRIAL INNER MEMBRANE PROTEASE SUBUNIT 2"/>
    <property type="match status" value="1"/>
</dbReference>
<comment type="subcellular location">
    <subcellularLocation>
        <location evidence="1">Mitochondrion inner membrane</location>
        <topology evidence="1">Single-pass membrane protein</topology>
    </subcellularLocation>
</comment>
<proteinExistence type="inferred from homology"/>
<keyword evidence="5 11" id="KW-0999">Mitochondrion inner membrane</keyword>